<keyword evidence="3" id="KW-0413">Isomerase</keyword>
<evidence type="ECO:0000313" key="3">
    <source>
        <dbReference type="EMBL" id="PIP74012.1"/>
    </source>
</evidence>
<dbReference type="AlphaFoldDB" id="A0A2H0CVS0"/>
<dbReference type="GO" id="GO:0019316">
    <property type="term" value="P:D-allose catabolic process"/>
    <property type="evidence" value="ECO:0007669"/>
    <property type="project" value="TreeGrafter"/>
</dbReference>
<feature type="binding site" evidence="2">
    <location>
        <position position="103"/>
    </location>
    <ligand>
        <name>D-ribulose 5-phosphate</name>
        <dbReference type="ChEBI" id="CHEBI:58121"/>
    </ligand>
</feature>
<dbReference type="PIRSF" id="PIRSF005384">
    <property type="entry name" value="RpiB_LacA_B"/>
    <property type="match status" value="1"/>
</dbReference>
<dbReference type="NCBIfam" id="TIGR00689">
    <property type="entry name" value="rpiB_lacA_lacB"/>
    <property type="match status" value="1"/>
</dbReference>
<dbReference type="GO" id="GO:0009052">
    <property type="term" value="P:pentose-phosphate shunt, non-oxidative branch"/>
    <property type="evidence" value="ECO:0007669"/>
    <property type="project" value="TreeGrafter"/>
</dbReference>
<proteinExistence type="inferred from homology"/>
<reference evidence="3 4" key="1">
    <citation type="submission" date="2017-09" db="EMBL/GenBank/DDBJ databases">
        <title>Depth-based differentiation of microbial function through sediment-hosted aquifers and enrichment of novel symbionts in the deep terrestrial subsurface.</title>
        <authorList>
            <person name="Probst A.J."/>
            <person name="Ladd B."/>
            <person name="Jarett J.K."/>
            <person name="Geller-Mcgrath D.E."/>
            <person name="Sieber C.M."/>
            <person name="Emerson J.B."/>
            <person name="Anantharaman K."/>
            <person name="Thomas B.C."/>
            <person name="Malmstrom R."/>
            <person name="Stieglmeier M."/>
            <person name="Klingl A."/>
            <person name="Woyke T."/>
            <person name="Ryan C.M."/>
            <person name="Banfield J.F."/>
        </authorList>
    </citation>
    <scope>NUCLEOTIDE SEQUENCE [LARGE SCALE GENOMIC DNA]</scope>
    <source>
        <strain evidence="3">CG22_combo_CG10-13_8_21_14_all_47_15</strain>
    </source>
</reference>
<evidence type="ECO:0000313" key="4">
    <source>
        <dbReference type="Proteomes" id="UP000230638"/>
    </source>
</evidence>
<dbReference type="Pfam" id="PF02502">
    <property type="entry name" value="LacAB_rpiB"/>
    <property type="match status" value="1"/>
</dbReference>
<evidence type="ECO:0000256" key="1">
    <source>
        <dbReference type="ARBA" id="ARBA00008754"/>
    </source>
</evidence>
<dbReference type="EMBL" id="PCTL01000001">
    <property type="protein sequence ID" value="PIP74012.1"/>
    <property type="molecule type" value="Genomic_DNA"/>
</dbReference>
<feature type="binding site" evidence="2">
    <location>
        <position position="113"/>
    </location>
    <ligand>
        <name>D-ribulose 5-phosphate</name>
        <dbReference type="ChEBI" id="CHEBI:58121"/>
    </ligand>
</feature>
<evidence type="ECO:0000256" key="2">
    <source>
        <dbReference type="PIRSR" id="PIRSR005384-2"/>
    </source>
</evidence>
<gene>
    <name evidence="3" type="ORF">COW88_00345</name>
</gene>
<comment type="similarity">
    <text evidence="1">Belongs to the LacAB/RpiB family.</text>
</comment>
<dbReference type="GO" id="GO:0004751">
    <property type="term" value="F:ribose-5-phosphate isomerase activity"/>
    <property type="evidence" value="ECO:0007669"/>
    <property type="project" value="TreeGrafter"/>
</dbReference>
<dbReference type="Proteomes" id="UP000230638">
    <property type="component" value="Unassembled WGS sequence"/>
</dbReference>
<dbReference type="PANTHER" id="PTHR30345:SF0">
    <property type="entry name" value="DNA DAMAGE-REPAIR_TOLERATION PROTEIN DRT102"/>
    <property type="match status" value="1"/>
</dbReference>
<dbReference type="NCBIfam" id="NF004051">
    <property type="entry name" value="PRK05571.1"/>
    <property type="match status" value="1"/>
</dbReference>
<name>A0A2H0CVS0_9BACT</name>
<protein>
    <submittedName>
        <fullName evidence="3">Ribose-5-phosphate isomerase</fullName>
    </submittedName>
</protein>
<comment type="caution">
    <text evidence="3">The sequence shown here is derived from an EMBL/GenBank/DDBJ whole genome shotgun (WGS) entry which is preliminary data.</text>
</comment>
<sequence>MIIYLGSDHAGYALKETLEIFLRELGYAATDAGPDQYDATDDYPDYITPVACRVSEKPEESRGIILGGSGQGEAMMANRFPHVRAMVYYGGQIETVKLAREHNDANILSLGARFISEEEAKEAVQAWLETPFSAEERHIRRIQKIEDLSKNC</sequence>
<feature type="binding site" evidence="2">
    <location>
        <position position="137"/>
    </location>
    <ligand>
        <name>D-ribulose 5-phosphate</name>
        <dbReference type="ChEBI" id="CHEBI:58121"/>
    </ligand>
</feature>
<organism evidence="3 4">
    <name type="scientific">Candidatus Lloydbacteria bacterium CG22_combo_CG10-13_8_21_14_all_47_15</name>
    <dbReference type="NCBI Taxonomy" id="1974635"/>
    <lineage>
        <taxon>Bacteria</taxon>
        <taxon>Candidatus Lloydiibacteriota</taxon>
    </lineage>
</organism>
<dbReference type="Gene3D" id="3.40.1400.10">
    <property type="entry name" value="Sugar-phosphate isomerase, RpiB/LacA/LacB"/>
    <property type="match status" value="1"/>
</dbReference>
<feature type="binding site" evidence="2">
    <location>
        <begin position="68"/>
        <end position="72"/>
    </location>
    <ligand>
        <name>D-ribulose 5-phosphate</name>
        <dbReference type="ChEBI" id="CHEBI:58121"/>
    </ligand>
</feature>
<dbReference type="InterPro" id="IPR036569">
    <property type="entry name" value="RpiB_LacA_LacB_sf"/>
</dbReference>
<dbReference type="InterPro" id="IPR003500">
    <property type="entry name" value="RpiB_LacA_LacB"/>
</dbReference>
<dbReference type="SUPFAM" id="SSF89623">
    <property type="entry name" value="Ribose/Galactose isomerase RpiB/AlsB"/>
    <property type="match status" value="1"/>
</dbReference>
<feature type="binding site" evidence="2">
    <location>
        <begin position="8"/>
        <end position="9"/>
    </location>
    <ligand>
        <name>D-ribulose 5-phosphate</name>
        <dbReference type="ChEBI" id="CHEBI:58121"/>
    </ligand>
</feature>
<feature type="binding site" evidence="2">
    <location>
        <position position="141"/>
    </location>
    <ligand>
        <name>D-ribulose 5-phosphate</name>
        <dbReference type="ChEBI" id="CHEBI:58121"/>
    </ligand>
</feature>
<dbReference type="PANTHER" id="PTHR30345">
    <property type="entry name" value="RIBOSE-5-PHOSPHATE ISOMERASE B"/>
    <property type="match status" value="1"/>
</dbReference>
<accession>A0A2H0CVS0</accession>